<proteinExistence type="predicted"/>
<accession>A0ABQ1ZFE7</accession>
<dbReference type="Proteomes" id="UP000652153">
    <property type="component" value="Unassembled WGS sequence"/>
</dbReference>
<evidence type="ECO:0008006" key="3">
    <source>
        <dbReference type="Google" id="ProtNLM"/>
    </source>
</evidence>
<dbReference type="Gene3D" id="3.90.550.10">
    <property type="entry name" value="Spore Coat Polysaccharide Biosynthesis Protein SpsA, Chain A"/>
    <property type="match status" value="1"/>
</dbReference>
<name>A0ABQ1ZFE7_9BACL</name>
<dbReference type="PANTHER" id="PTHR43179:SF7">
    <property type="entry name" value="RHAMNOSYLTRANSFERASE WBBL"/>
    <property type="match status" value="1"/>
</dbReference>
<dbReference type="EMBL" id="BMFU01000004">
    <property type="protein sequence ID" value="GGH58041.1"/>
    <property type="molecule type" value="Genomic_DNA"/>
</dbReference>
<evidence type="ECO:0000313" key="1">
    <source>
        <dbReference type="EMBL" id="GGH58041.1"/>
    </source>
</evidence>
<evidence type="ECO:0000313" key="2">
    <source>
        <dbReference type="Proteomes" id="UP000652153"/>
    </source>
</evidence>
<sequence length="247" mass="29001">MVLLNSDLKTEDPLWLDALVEFASANREYGIIGCTQYEYDSVGWTKLNSWTEYILWSGNREAMFMDDTDYGKPIENAYTISDLKNSKHLDCYFVQGAAMMVRGDVFQRIGMFDEIYFMFYDEVDFCRRARWLNIKTALIPDSRVKHVGAGHTSSSKKNRLKRNFYYSRNKYIYVFTDITFSVKRMARITTRLLYHDIKDALGEKEDISGIGQLFSVLGSLLRCVPRIMYKRNQDKGQIKKEMYLSNW</sequence>
<dbReference type="InterPro" id="IPR029044">
    <property type="entry name" value="Nucleotide-diphossugar_trans"/>
</dbReference>
<keyword evidence="2" id="KW-1185">Reference proteome</keyword>
<organism evidence="1 2">
    <name type="scientific">Paenibacillus silvae</name>
    <dbReference type="NCBI Taxonomy" id="1325358"/>
    <lineage>
        <taxon>Bacteria</taxon>
        <taxon>Bacillati</taxon>
        <taxon>Bacillota</taxon>
        <taxon>Bacilli</taxon>
        <taxon>Bacillales</taxon>
        <taxon>Paenibacillaceae</taxon>
        <taxon>Paenibacillus</taxon>
    </lineage>
</organism>
<reference evidence="2" key="1">
    <citation type="journal article" date="2019" name="Int. J. Syst. Evol. Microbiol.">
        <title>The Global Catalogue of Microorganisms (GCM) 10K type strain sequencing project: providing services to taxonomists for standard genome sequencing and annotation.</title>
        <authorList>
            <consortium name="The Broad Institute Genomics Platform"/>
            <consortium name="The Broad Institute Genome Sequencing Center for Infectious Disease"/>
            <person name="Wu L."/>
            <person name="Ma J."/>
        </authorList>
    </citation>
    <scope>NUCLEOTIDE SEQUENCE [LARGE SCALE GENOMIC DNA]</scope>
    <source>
        <strain evidence="2">CGMCC 1.12770</strain>
    </source>
</reference>
<dbReference type="SUPFAM" id="SSF53448">
    <property type="entry name" value="Nucleotide-diphospho-sugar transferases"/>
    <property type="match status" value="1"/>
</dbReference>
<protein>
    <recommendedName>
        <fullName evidence="3">Glycosyltransferase family 2 protein</fullName>
    </recommendedName>
</protein>
<comment type="caution">
    <text evidence="1">The sequence shown here is derived from an EMBL/GenBank/DDBJ whole genome shotgun (WGS) entry which is preliminary data.</text>
</comment>
<gene>
    <name evidence="1" type="ORF">GCM10008014_30270</name>
</gene>
<dbReference type="PANTHER" id="PTHR43179">
    <property type="entry name" value="RHAMNOSYLTRANSFERASE WBBL"/>
    <property type="match status" value="1"/>
</dbReference>